<dbReference type="EMBL" id="JARAKF010000001">
    <property type="protein sequence ID" value="MDU9000000.1"/>
    <property type="molecule type" value="Genomic_DNA"/>
</dbReference>
<dbReference type="Proteomes" id="UP001257627">
    <property type="component" value="Unassembled WGS sequence"/>
</dbReference>
<dbReference type="SUPFAM" id="SSF52540">
    <property type="entry name" value="P-loop containing nucleoside triphosphate hydrolases"/>
    <property type="match status" value="1"/>
</dbReference>
<comment type="caution">
    <text evidence="2">The sequence shown here is derived from an EMBL/GenBank/DDBJ whole genome shotgun (WGS) entry which is preliminary data.</text>
</comment>
<dbReference type="SMART" id="SM00382">
    <property type="entry name" value="AAA"/>
    <property type="match status" value="1"/>
</dbReference>
<evidence type="ECO:0000313" key="3">
    <source>
        <dbReference type="Proteomes" id="UP001257627"/>
    </source>
</evidence>
<feature type="domain" description="AAA+ ATPase" evidence="1">
    <location>
        <begin position="11"/>
        <end position="148"/>
    </location>
</feature>
<dbReference type="RefSeq" id="WP_266996867.1">
    <property type="nucleotide sequence ID" value="NZ_CP107955.1"/>
</dbReference>
<name>A0ABU3V1F3_9ACTN</name>
<dbReference type="Gene3D" id="3.40.50.300">
    <property type="entry name" value="P-loop containing nucleotide triphosphate hydrolases"/>
    <property type="match status" value="1"/>
</dbReference>
<evidence type="ECO:0000313" key="2">
    <source>
        <dbReference type="EMBL" id="MDU9000000.1"/>
    </source>
</evidence>
<sequence length="367" mass="40583">MESVRKPSPGAKKVYVISGRPGTGKSLLALTALGESLNKGYEARFVSGGVASRDNLKRGAKGKKKYFTTLNQVANKVAPNGLDLLVCDEAHRLTERPQSGSFAMRPGESSVSVIVTRAKVPVFFVDGDQRLFAEDAWSETDLIEAIQDLKAEVVPIRLDRSLRAVGSSTYDTWVRHLMAGRPVPWNADDDENPEPFELYYTDRAARMEEFLQSKLDAGQSARMTAGMCWEWTDTSGTFPDVAPEPGWARPWNAEDTHNTPGVPSRRFWATDDGGFGQIGCVHTAQGLEYEWGGVIMGPDLTWAGGSWALDRDWVKSKAIRIDSDEILTERLRNAYGVLMSRSIRGTVLYSMDSDTRQLFAELGIPKL</sequence>
<proteinExistence type="predicted"/>
<protein>
    <submittedName>
        <fullName evidence="2">DUF2075 domain-containing protein</fullName>
    </submittedName>
</protein>
<keyword evidence="3" id="KW-1185">Reference proteome</keyword>
<gene>
    <name evidence="2" type="ORF">PU648_48340</name>
</gene>
<reference evidence="2 3" key="1">
    <citation type="submission" date="2023-02" db="EMBL/GenBank/DDBJ databases">
        <authorList>
            <person name="Maleckis M."/>
        </authorList>
    </citation>
    <scope>NUCLEOTIDE SEQUENCE [LARGE SCALE GENOMIC DNA]</scope>
    <source>
        <strain evidence="2 3">P8-A2</strain>
    </source>
</reference>
<dbReference type="InterPro" id="IPR018647">
    <property type="entry name" value="SLFN_3-like_DNA/RNA_helicase"/>
</dbReference>
<dbReference type="InterPro" id="IPR027417">
    <property type="entry name" value="P-loop_NTPase"/>
</dbReference>
<dbReference type="Pfam" id="PF09848">
    <property type="entry name" value="SLFN-g3_helicase"/>
    <property type="match status" value="1"/>
</dbReference>
<dbReference type="InterPro" id="IPR003593">
    <property type="entry name" value="AAA+_ATPase"/>
</dbReference>
<evidence type="ECO:0000259" key="1">
    <source>
        <dbReference type="SMART" id="SM00382"/>
    </source>
</evidence>
<organism evidence="2 3">
    <name type="scientific">Streptomyces mirabilis</name>
    <dbReference type="NCBI Taxonomy" id="68239"/>
    <lineage>
        <taxon>Bacteria</taxon>
        <taxon>Bacillati</taxon>
        <taxon>Actinomycetota</taxon>
        <taxon>Actinomycetes</taxon>
        <taxon>Kitasatosporales</taxon>
        <taxon>Streptomycetaceae</taxon>
        <taxon>Streptomyces</taxon>
    </lineage>
</organism>
<accession>A0ABU3V1F3</accession>